<sequence>MPELILSTVGTSLLTNYVNKQSDRDLKSLFITTANMVEKELSPYQKDVIDRVVAEVAEVLESAGFEEMRQLCAELNGLLGYYGRDIYSGDFGRDHHVLVATDTYQGHAAARLLAEHLKRLGFNSVELMVPPRLSTRDCSSFTLGINEVVRWCEETLPGYRQSRYRIIFNLVGGFKSLQGYMNTLGMFYADEIIYIFEAPTADLIRIPRLPVVMDEIPVLREKAVLFALMENGYIAGKEEIRGIPEIYLESDEQGGYTLSTWGLLIWKRNKQKILGGELLAFPSLAYERSFEKDFQAITDSARRADIQTTLAKVSLLYRENGLAGLRRDGGLKYKDYENVRDSSGKNIGHFRINLQWRISCVADGGNLRLRHVGPHEVNDNP</sequence>
<organism evidence="2 3">
    <name type="scientific">Desulfofundulus australicus DSM 11792</name>
    <dbReference type="NCBI Taxonomy" id="1121425"/>
    <lineage>
        <taxon>Bacteria</taxon>
        <taxon>Bacillati</taxon>
        <taxon>Bacillota</taxon>
        <taxon>Clostridia</taxon>
        <taxon>Eubacteriales</taxon>
        <taxon>Peptococcaceae</taxon>
        <taxon>Desulfofundulus</taxon>
    </lineage>
</organism>
<protein>
    <submittedName>
        <fullName evidence="2">CRISPR-associated protein, APE2256 family</fullName>
    </submittedName>
</protein>
<reference evidence="3" key="1">
    <citation type="submission" date="2016-11" db="EMBL/GenBank/DDBJ databases">
        <authorList>
            <person name="Varghese N."/>
            <person name="Submissions S."/>
        </authorList>
    </citation>
    <scope>NUCLEOTIDE SEQUENCE [LARGE SCALE GENOMIC DNA]</scope>
    <source>
        <strain evidence="3">DSM 11792</strain>
    </source>
</reference>
<dbReference type="InterPro" id="IPR013442">
    <property type="entry name" value="SSO1393-like"/>
</dbReference>
<dbReference type="OrthoDB" id="1803092at2"/>
<dbReference type="Pfam" id="PF09651">
    <property type="entry name" value="Cas_APE2256"/>
    <property type="match status" value="1"/>
</dbReference>
<dbReference type="Proteomes" id="UP000184196">
    <property type="component" value="Unassembled WGS sequence"/>
</dbReference>
<dbReference type="Gene3D" id="3.40.50.10770">
    <property type="entry name" value="Hypothetical protein VC1899 like domain (Restriction endonuclease-like)"/>
    <property type="match status" value="1"/>
</dbReference>
<dbReference type="AlphaFoldDB" id="A0A1M5BCW5"/>
<dbReference type="CDD" id="cd09742">
    <property type="entry name" value="Csm6_III-A"/>
    <property type="match status" value="1"/>
</dbReference>
<evidence type="ECO:0000259" key="1">
    <source>
        <dbReference type="Pfam" id="PF09651"/>
    </source>
</evidence>
<feature type="domain" description="CRISPR system ring nuclease SSO1393-like" evidence="1">
    <location>
        <begin position="69"/>
        <end position="209"/>
    </location>
</feature>
<accession>A0A1M5BCW5</accession>
<dbReference type="RefSeq" id="WP_073166139.1">
    <property type="nucleotide sequence ID" value="NZ_FQUW01000027.1"/>
</dbReference>
<evidence type="ECO:0000313" key="2">
    <source>
        <dbReference type="EMBL" id="SHF40393.1"/>
    </source>
</evidence>
<gene>
    <name evidence="2" type="ORF">SAMN02745218_02173</name>
</gene>
<dbReference type="Gene3D" id="1.10.196.30">
    <property type="match status" value="1"/>
</dbReference>
<proteinExistence type="predicted"/>
<keyword evidence="3" id="KW-1185">Reference proteome</keyword>
<dbReference type="EMBL" id="FQUW01000027">
    <property type="protein sequence ID" value="SHF40393.1"/>
    <property type="molecule type" value="Genomic_DNA"/>
</dbReference>
<name>A0A1M5BCW5_9FIRM</name>
<evidence type="ECO:0000313" key="3">
    <source>
        <dbReference type="Proteomes" id="UP000184196"/>
    </source>
</evidence>